<organism evidence="5 6">
    <name type="scientific">Streptomyces canarius</name>
    <dbReference type="NCBI Taxonomy" id="285453"/>
    <lineage>
        <taxon>Bacteria</taxon>
        <taxon>Bacillati</taxon>
        <taxon>Actinomycetota</taxon>
        <taxon>Actinomycetes</taxon>
        <taxon>Kitasatosporales</taxon>
        <taxon>Streptomycetaceae</taxon>
        <taxon>Streptomyces</taxon>
    </lineage>
</organism>
<dbReference type="PANTHER" id="PTHR11851:SF49">
    <property type="entry name" value="MITOCHONDRIAL-PROCESSING PEPTIDASE SUBUNIT ALPHA"/>
    <property type="match status" value="1"/>
</dbReference>
<dbReference type="PANTHER" id="PTHR11851">
    <property type="entry name" value="METALLOPROTEASE"/>
    <property type="match status" value="1"/>
</dbReference>
<accession>A0ABQ3D3U6</accession>
<evidence type="ECO:0000313" key="6">
    <source>
        <dbReference type="Proteomes" id="UP000653644"/>
    </source>
</evidence>
<keyword evidence="6" id="KW-1185">Reference proteome</keyword>
<dbReference type="RefSeq" id="WP_189892513.1">
    <property type="nucleotide sequence ID" value="NZ_BMVN01000034.1"/>
</dbReference>
<dbReference type="InterPro" id="IPR011249">
    <property type="entry name" value="Metalloenz_LuxS/M16"/>
</dbReference>
<sequence>MPPQRPSGHRAVLGQYEESRATTTLCLAAGFGSRHDPPGHGGTAHLLEHLLMSASLDGGPSLSERIERLGGAANATTGLDHMFFQAQVLNEDVPEVLAMMSTALLRPRLDDAVLASERQAVLQELAAAAADPSDQVQDAFLESVFRGHPLGRPVGGTAEEIEATDVHSLREAHRDLFLGSRIVLTGAGGTPVANLRRLAEDTGLADALGRPHRRDDEPLAPLAAPTAPSEEGAESDGFSWLAVGGRAPAADDPRRHAYVVLAHLLGPSSASLLYRRLRGDAGLVYAFFAWSRSYAESGAWRIMAGVEDRNVSRARRIIEGLLAEVAADGPTADDLTAARHQAVMDLVLTTEKSWDHTTKLATETLLGTRPWTVEDGIQALRQVTADQIRDAAAELADRPVTAIRPERS</sequence>
<proteinExistence type="inferred from homology"/>
<comment type="similarity">
    <text evidence="1">Belongs to the peptidase M16 family.</text>
</comment>
<feature type="domain" description="Peptidase M16 N-terminal" evidence="3">
    <location>
        <begin position="15"/>
        <end position="157"/>
    </location>
</feature>
<dbReference type="Gene3D" id="3.30.830.10">
    <property type="entry name" value="Metalloenzyme, LuxS/M16 peptidase-like"/>
    <property type="match status" value="2"/>
</dbReference>
<dbReference type="SUPFAM" id="SSF63411">
    <property type="entry name" value="LuxS/MPP-like metallohydrolase"/>
    <property type="match status" value="2"/>
</dbReference>
<reference evidence="6" key="1">
    <citation type="journal article" date="2019" name="Int. J. Syst. Evol. Microbiol.">
        <title>The Global Catalogue of Microorganisms (GCM) 10K type strain sequencing project: providing services to taxonomists for standard genome sequencing and annotation.</title>
        <authorList>
            <consortium name="The Broad Institute Genomics Platform"/>
            <consortium name="The Broad Institute Genome Sequencing Center for Infectious Disease"/>
            <person name="Wu L."/>
            <person name="Ma J."/>
        </authorList>
    </citation>
    <scope>NUCLEOTIDE SEQUENCE [LARGE SCALE GENOMIC DNA]</scope>
    <source>
        <strain evidence="6">JCM 4733</strain>
    </source>
</reference>
<dbReference type="Proteomes" id="UP000653644">
    <property type="component" value="Unassembled WGS sequence"/>
</dbReference>
<dbReference type="InterPro" id="IPR007863">
    <property type="entry name" value="Peptidase_M16_C"/>
</dbReference>
<name>A0ABQ3D3U6_9ACTN</name>
<evidence type="ECO:0000259" key="3">
    <source>
        <dbReference type="Pfam" id="PF00675"/>
    </source>
</evidence>
<evidence type="ECO:0000256" key="2">
    <source>
        <dbReference type="SAM" id="MobiDB-lite"/>
    </source>
</evidence>
<evidence type="ECO:0000259" key="4">
    <source>
        <dbReference type="Pfam" id="PF05193"/>
    </source>
</evidence>
<dbReference type="Pfam" id="PF00675">
    <property type="entry name" value="Peptidase_M16"/>
    <property type="match status" value="1"/>
</dbReference>
<feature type="compositionally biased region" description="Low complexity" evidence="2">
    <location>
        <begin position="219"/>
        <end position="228"/>
    </location>
</feature>
<feature type="region of interest" description="Disordered" evidence="2">
    <location>
        <begin position="207"/>
        <end position="235"/>
    </location>
</feature>
<comment type="caution">
    <text evidence="5">The sequence shown here is derived from an EMBL/GenBank/DDBJ whole genome shotgun (WGS) entry which is preliminary data.</text>
</comment>
<dbReference type="InterPro" id="IPR050361">
    <property type="entry name" value="MPP/UQCRC_Complex"/>
</dbReference>
<protein>
    <submittedName>
        <fullName evidence="5">Peptidase M16</fullName>
    </submittedName>
</protein>
<feature type="domain" description="Peptidase M16 C-terminal" evidence="4">
    <location>
        <begin position="168"/>
        <end position="341"/>
    </location>
</feature>
<dbReference type="EMBL" id="BMVN01000034">
    <property type="protein sequence ID" value="GHA54419.1"/>
    <property type="molecule type" value="Genomic_DNA"/>
</dbReference>
<gene>
    <name evidence="5" type="ORF">GCM10010345_68820</name>
</gene>
<evidence type="ECO:0000313" key="5">
    <source>
        <dbReference type="EMBL" id="GHA54419.1"/>
    </source>
</evidence>
<evidence type="ECO:0000256" key="1">
    <source>
        <dbReference type="ARBA" id="ARBA00007261"/>
    </source>
</evidence>
<dbReference type="Pfam" id="PF05193">
    <property type="entry name" value="Peptidase_M16_C"/>
    <property type="match status" value="1"/>
</dbReference>
<dbReference type="InterPro" id="IPR011765">
    <property type="entry name" value="Pept_M16_N"/>
</dbReference>